<reference evidence="1" key="1">
    <citation type="submission" date="2022-08" db="EMBL/GenBank/DDBJ databases">
        <title>Genome Sequence of Fusarium decemcellulare.</title>
        <authorList>
            <person name="Buettner E."/>
        </authorList>
    </citation>
    <scope>NUCLEOTIDE SEQUENCE</scope>
    <source>
        <strain evidence="1">Babe19</strain>
    </source>
</reference>
<evidence type="ECO:0000313" key="1">
    <source>
        <dbReference type="EMBL" id="KAJ3531621.1"/>
    </source>
</evidence>
<keyword evidence="2" id="KW-1185">Reference proteome</keyword>
<evidence type="ECO:0000313" key="2">
    <source>
        <dbReference type="Proteomes" id="UP001148629"/>
    </source>
</evidence>
<organism evidence="1 2">
    <name type="scientific">Fusarium decemcellulare</name>
    <dbReference type="NCBI Taxonomy" id="57161"/>
    <lineage>
        <taxon>Eukaryota</taxon>
        <taxon>Fungi</taxon>
        <taxon>Dikarya</taxon>
        <taxon>Ascomycota</taxon>
        <taxon>Pezizomycotina</taxon>
        <taxon>Sordariomycetes</taxon>
        <taxon>Hypocreomycetidae</taxon>
        <taxon>Hypocreales</taxon>
        <taxon>Nectriaceae</taxon>
        <taxon>Fusarium</taxon>
        <taxon>Fusarium decemcellulare species complex</taxon>
    </lineage>
</organism>
<dbReference type="Proteomes" id="UP001148629">
    <property type="component" value="Unassembled WGS sequence"/>
</dbReference>
<accession>A0ACC1S3X5</accession>
<dbReference type="EMBL" id="JANRMS010001044">
    <property type="protein sequence ID" value="KAJ3531621.1"/>
    <property type="molecule type" value="Genomic_DNA"/>
</dbReference>
<protein>
    <submittedName>
        <fullName evidence="1">Uncharacterized protein</fullName>
    </submittedName>
</protein>
<proteinExistence type="predicted"/>
<sequence>MSSSSELQREREVQGYFLSWQTAQGSSLKVARNVDSIAAPHRQGPGFTPQASPDKALTAFAQLAVFRLNVKRAMVSLIDTSSQIILAEATSKLRLGNPNAHLSATQSTHTSHAGDEKDNSFDSDLWLGTSILSRPDAVCEHCLTDTCTARDPNGQTYTAAGLIVPDCRLDPRFQDRAYVVSEPGVRFYAGVPIFSRKGHKVGVYAVSDQYPREGLTIDELQFMQGVAQAVMEHLEWARDRVDRFKGERIVRGLATFIESCSSDDPMLTKDEQPAKSPSVMRPPEMTIATTKPPPRRKLSHKSHPESAQPRTEAPAPAPTSQSPPPEKLPKPDGLSRMYHRAAENMRNSTLADGVVLFGATASYTKFGRVAGSDKVRSSDEDDGSSLNNSGSESAGVDSSDSDTSPAARPCKVLAYALTDEQARKDIEKGPALSLGTLEKYFSMYPKGKAFSFTDEGNGISSDDDSASDRELVGNRSKNTDGRRRKVKMDHKEFLKKIPGARSVVFLPLFDYVEDKLIGGCFLWTSVAGRIMNLDEDLSYLRAFGNSVISQVGRINTQRNEAAKTTFIASMSHELRSPLHGILGAAEFLKDAVTDSNQAGLVHSISTCGKTLLDTLNHVLDYSKINKLGRVHLKRGAKHNRLISLSSASMESLNTTKEVDLAILVEEVVDAITAGHAFKTASGKKSSPRIKRTTTGLTHPAPGPENPVSVLLDIDPRTSWMVKTQPGALRRIIMNLFGNALKYTSSGLIIISLRAQESSDPSKIDVLIRVADTGKGMSDDFQQNRLFIAFSQEDSFQPGTGLGLSIVKQIVDSLGGTLEVKSQQHKGTEIDVRLRLTLVGDATSYQEDDPLRTIAEQTKGRRLLLLTKNEALESTHLAQQTRIRNETLSETCSNWFGMEVATEGDVDVSEPDIVLYCEPPPVESLEKRFQDAQHASSLTKKCPIIVICLNEEQAIRVSQSQIEALSRSADIVEVVSQPCGPRKLAHTFIRCFERTEELAKTSDAENSPGASSEAELNAGGHINAKSIEVLVRPQLQQNQRTTSYRREGTVPLAPPQPRDPETPTIPEDGEPVYPEKDEIQPDRPHVLVVDDNKINLQLLVMFMKKCGFTYQEAENGQEAVERFKEASLRGPRPARAFDYILMDISMPVMNGVQATKRIREFEREKRIRPTTVFALTGLASTDAQQDAITAGVDIFLPKPVRFAELRKLITIEQERR</sequence>
<name>A0ACC1S3X5_9HYPO</name>
<comment type="caution">
    <text evidence="1">The sequence shown here is derived from an EMBL/GenBank/DDBJ whole genome shotgun (WGS) entry which is preliminary data.</text>
</comment>
<gene>
    <name evidence="1" type="ORF">NM208_g8798</name>
</gene>